<gene>
    <name evidence="1" type="ORF">M0812_17917</name>
</gene>
<sequence length="185" mass="21247">MSKNDELTYLEDQLIYSGKSIDLKLVTYKDPKDIKRSWEFFMRKPEEDNKITQIIGLTNNSSVLLITKQQPIHNKPIVQFPLTKGNEIDIIEFFKKETGLTGTSPTLKSKCAYLPCLTKSTLFTYTLNVDLDDQVNKQSMLNNVSIWPLDSLFEKIEENRKNGSLVDASVEIWSIGLQFSSQFNK</sequence>
<accession>A0AAV7Z4R1</accession>
<protein>
    <submittedName>
        <fullName evidence="1">Adp-sugar pyrophosphatase</fullName>
    </submittedName>
</protein>
<dbReference type="Proteomes" id="UP001146793">
    <property type="component" value="Unassembled WGS sequence"/>
</dbReference>
<reference evidence="1" key="1">
    <citation type="submission" date="2022-08" db="EMBL/GenBank/DDBJ databases">
        <title>Novel sulphate-reducing endosymbionts in the free-living metamonad Anaeramoeba.</title>
        <authorList>
            <person name="Jerlstrom-Hultqvist J."/>
            <person name="Cepicka I."/>
            <person name="Gallot-Lavallee L."/>
            <person name="Salas-Leiva D."/>
            <person name="Curtis B.A."/>
            <person name="Zahonova K."/>
            <person name="Pipaliya S."/>
            <person name="Dacks J."/>
            <person name="Roger A.J."/>
        </authorList>
    </citation>
    <scope>NUCLEOTIDE SEQUENCE</scope>
    <source>
        <strain evidence="1">Busselton2</strain>
    </source>
</reference>
<proteinExistence type="predicted"/>
<evidence type="ECO:0000313" key="1">
    <source>
        <dbReference type="EMBL" id="KAJ3435877.1"/>
    </source>
</evidence>
<comment type="caution">
    <text evidence="1">The sequence shown here is derived from an EMBL/GenBank/DDBJ whole genome shotgun (WGS) entry which is preliminary data.</text>
</comment>
<name>A0AAV7Z4R1_9EUKA</name>
<organism evidence="1 2">
    <name type="scientific">Anaeramoeba flamelloides</name>
    <dbReference type="NCBI Taxonomy" id="1746091"/>
    <lineage>
        <taxon>Eukaryota</taxon>
        <taxon>Metamonada</taxon>
        <taxon>Anaeramoebidae</taxon>
        <taxon>Anaeramoeba</taxon>
    </lineage>
</organism>
<dbReference type="AlphaFoldDB" id="A0AAV7Z4R1"/>
<dbReference type="EMBL" id="JANTQA010000036">
    <property type="protein sequence ID" value="KAJ3435877.1"/>
    <property type="molecule type" value="Genomic_DNA"/>
</dbReference>
<evidence type="ECO:0000313" key="2">
    <source>
        <dbReference type="Proteomes" id="UP001146793"/>
    </source>
</evidence>